<evidence type="ECO:0000313" key="3">
    <source>
        <dbReference type="Proteomes" id="UP000664545"/>
    </source>
</evidence>
<gene>
    <name evidence="2" type="ORF">JYB65_12295</name>
</gene>
<feature type="transmembrane region" description="Helical" evidence="1">
    <location>
        <begin position="160"/>
        <end position="184"/>
    </location>
</feature>
<protein>
    <submittedName>
        <fullName evidence="2">Uncharacterized protein</fullName>
    </submittedName>
</protein>
<feature type="transmembrane region" description="Helical" evidence="1">
    <location>
        <begin position="42"/>
        <end position="67"/>
    </location>
</feature>
<keyword evidence="1" id="KW-0472">Membrane</keyword>
<dbReference type="EMBL" id="JAFJZZ010000006">
    <property type="protein sequence ID" value="MBN7774147.1"/>
    <property type="molecule type" value="Genomic_DNA"/>
</dbReference>
<feature type="transmembrane region" description="Helical" evidence="1">
    <location>
        <begin position="93"/>
        <end position="114"/>
    </location>
</feature>
<evidence type="ECO:0000256" key="1">
    <source>
        <dbReference type="SAM" id="Phobius"/>
    </source>
</evidence>
<evidence type="ECO:0000313" key="2">
    <source>
        <dbReference type="EMBL" id="MBN7774147.1"/>
    </source>
</evidence>
<dbReference type="AlphaFoldDB" id="A0A939IHR9"/>
<organism evidence="2 3">
    <name type="scientific">Clostridium aminobutyricum</name>
    <dbReference type="NCBI Taxonomy" id="33953"/>
    <lineage>
        <taxon>Bacteria</taxon>
        <taxon>Bacillati</taxon>
        <taxon>Bacillota</taxon>
        <taxon>Clostridia</taxon>
        <taxon>Eubacteriales</taxon>
        <taxon>Clostridiaceae</taxon>
        <taxon>Clostridium</taxon>
    </lineage>
</organism>
<dbReference type="RefSeq" id="WP_206582986.1">
    <property type="nucleotide sequence ID" value="NZ_JAFJZZ010000006.1"/>
</dbReference>
<name>A0A939IHR9_CLOAM</name>
<feature type="transmembrane region" description="Helical" evidence="1">
    <location>
        <begin position="126"/>
        <end position="148"/>
    </location>
</feature>
<proteinExistence type="predicted"/>
<reference evidence="2" key="1">
    <citation type="submission" date="2021-02" db="EMBL/GenBank/DDBJ databases">
        <title>Abyssanaerobacter marinus gen.nov., sp., nov, anaerobic bacterium isolated from the Onnuri vent field of Indian Ocean and suggestion of Mogibacteriaceae fam. nov., and proposal of reclassification of ambiguous this family's genus member.</title>
        <authorList>
            <person name="Kim Y.J."/>
            <person name="Yang J.-A."/>
        </authorList>
    </citation>
    <scope>NUCLEOTIDE SEQUENCE</scope>
    <source>
        <strain evidence="2">DSM 2634</strain>
    </source>
</reference>
<accession>A0A939IHR9</accession>
<feature type="transmembrane region" description="Helical" evidence="1">
    <location>
        <begin position="214"/>
        <end position="234"/>
    </location>
</feature>
<dbReference type="Proteomes" id="UP000664545">
    <property type="component" value="Unassembled WGS sequence"/>
</dbReference>
<keyword evidence="3" id="KW-1185">Reference proteome</keyword>
<comment type="caution">
    <text evidence="2">The sequence shown here is derived from an EMBL/GenBank/DDBJ whole genome shotgun (WGS) entry which is preliminary data.</text>
</comment>
<sequence>MGVNQNMSQVSSAKDEDIYPYIKKKIIKEMIKSKFEYLSKHAGLAALCVTICVAVISSLAKIFIYAYECGRFDYWGISRFYINVSNENILYDIFFNISLFIFFCAINIPSYSIITAKKKWIQRTRNIVLLLVCTWIFFFLLFSIIELVESHKMIEWDVKSVLYVLWISIFLHLNGIAVGIATIIPPKASEQKQNEIKKNSVSGVFSCKNKLKDIIFFVVVFSIFICSCYGMGALSAQQENSYKIIDNELIVVYEGNDFFLVSEYKIRDTEEGQRVEVNKSVKTEIKKMEVTSRSVRFQEVDFK</sequence>
<keyword evidence="1" id="KW-1133">Transmembrane helix</keyword>
<keyword evidence="1" id="KW-0812">Transmembrane</keyword>